<evidence type="ECO:0000313" key="2">
    <source>
        <dbReference type="EMBL" id="SCZ95636.1"/>
    </source>
</evidence>
<dbReference type="EMBL" id="FMWP01000084">
    <property type="protein sequence ID" value="SCZ95636.1"/>
    <property type="molecule type" value="Genomic_DNA"/>
</dbReference>
<dbReference type="Proteomes" id="UP000249723">
    <property type="component" value="Unassembled WGS sequence"/>
</dbReference>
<reference evidence="3" key="1">
    <citation type="submission" date="2016-10" db="EMBL/GenBank/DDBJ databases">
        <authorList>
            <person name="Jeantristanb JTB J.-T."/>
            <person name="Ricardo R."/>
        </authorList>
    </citation>
    <scope>NUCLEOTIDE SEQUENCE [LARGE SCALE GENOMIC DNA]</scope>
</reference>
<dbReference type="Pfam" id="PF22936">
    <property type="entry name" value="Pol_BBD"/>
    <property type="match status" value="1"/>
</dbReference>
<feature type="domain" description="Retrovirus-related Pol polyprotein from transposon TNT 1-94-like beta-barrel" evidence="1">
    <location>
        <begin position="20"/>
        <end position="94"/>
    </location>
</feature>
<protein>
    <submittedName>
        <fullName evidence="2">BZ3500_MvSof-1268-A1-R1_C057g00257 protein</fullName>
    </submittedName>
</protein>
<accession>A0A2X0KV05</accession>
<gene>
    <name evidence="2" type="ORF">BZ3500_MVSOF-1268-A1-R1_C057G00257</name>
</gene>
<proteinExistence type="predicted"/>
<evidence type="ECO:0000259" key="1">
    <source>
        <dbReference type="Pfam" id="PF22936"/>
    </source>
</evidence>
<name>A0A2X0KV05_9BASI</name>
<sequence>MSDVSPPVFSHIVVSFATTFVVDSGATSHMVSDKSLFTAYRHIAPTKIGGIAGGINAVGTGNIAFVAASGHRSRLPACCTPGPVCQLLSVSRLCDTDDVRVAFTKHGIHIDKTAMLSLKAQTRGRALLAGR</sequence>
<evidence type="ECO:0000313" key="3">
    <source>
        <dbReference type="Proteomes" id="UP000249723"/>
    </source>
</evidence>
<organism evidence="2 3">
    <name type="scientific">Microbotryum saponariae</name>
    <dbReference type="NCBI Taxonomy" id="289078"/>
    <lineage>
        <taxon>Eukaryota</taxon>
        <taxon>Fungi</taxon>
        <taxon>Dikarya</taxon>
        <taxon>Basidiomycota</taxon>
        <taxon>Pucciniomycotina</taxon>
        <taxon>Microbotryomycetes</taxon>
        <taxon>Microbotryales</taxon>
        <taxon>Microbotryaceae</taxon>
        <taxon>Microbotryum</taxon>
    </lineage>
</organism>
<keyword evidence="3" id="KW-1185">Reference proteome</keyword>
<dbReference type="InterPro" id="IPR054722">
    <property type="entry name" value="PolX-like_BBD"/>
</dbReference>
<dbReference type="AlphaFoldDB" id="A0A2X0KV05"/>